<evidence type="ECO:0000256" key="5">
    <source>
        <dbReference type="ARBA" id="ARBA00022729"/>
    </source>
</evidence>
<evidence type="ECO:0000256" key="2">
    <source>
        <dbReference type="ARBA" id="ARBA00005581"/>
    </source>
</evidence>
<comment type="similarity">
    <text evidence="2">Belongs to the plant self-incompatibility (S1) protein family.</text>
</comment>
<reference evidence="7" key="3">
    <citation type="submission" date="2000-07" db="EMBL/GenBank/DDBJ databases">
        <authorList>
            <person name="Cheuk R."/>
            <person name="Shinn P."/>
            <person name="Brooks S."/>
            <person name="Buehler E."/>
            <person name="Chao Q."/>
            <person name="Johnson-Hopson C."/>
            <person name="Khan S."/>
            <person name="Kim C."/>
            <person name="Altafi H."/>
            <person name="Bei B."/>
            <person name="Chin C."/>
            <person name="Chiou J."/>
            <person name="Choi E."/>
            <person name="Conn L."/>
            <person name="Conway A."/>
            <person name="Gonzalez A."/>
            <person name="Hansen N."/>
            <person name="Howing B."/>
            <person name="Koo T."/>
            <person name="Lam B."/>
            <person name="Lee J."/>
            <person name="Lenz C."/>
            <person name="Li J."/>
            <person name="Liu A."/>
            <person name="Liu J."/>
            <person name="Liu S."/>
            <person name="Mukharsky N."/>
            <person name="Nguyen M."/>
            <person name="Palm C."/>
            <person name="Pham P."/>
            <person name="Sakano H."/>
            <person name="Schwartz J."/>
            <person name="Southwick A."/>
            <person name="Thaveri A."/>
            <person name="Toriumi M."/>
            <person name="Vaysberg M."/>
            <person name="Yu G."/>
            <person name="Davis R."/>
            <person name="Federspiel N."/>
            <person name="Theologis A."/>
            <person name="Ecker J."/>
        </authorList>
    </citation>
    <scope>NUCLEOTIDE SEQUENCE</scope>
</reference>
<evidence type="ECO:0000313" key="7">
    <source>
        <dbReference type="EMBL" id="AAF87033.1"/>
    </source>
</evidence>
<sequence>MAFSTNQNFIFVLFLFFFILKTSASLTNHSSPDGLLPFARKHVIIINKLVTRATLIVHCTNKGEDLGVIRLNPLDRFDFRFRVNLRKTTTYTCSFEWPGNTATFDIFRADRDDNPSGKYGVCSECIWRVLLFSPKHVIIINKLVTLATLIVHCRNKGDDLGVISLQHLARFHFRFRVNLRKTTKYTCSFEWPGNTATFDIFRADRDDNPRILVIFKTSLAFENFSSVDGNFPFSPKHVIIINTLHPHGKLYVHCRNKGEDLGLHKIEYREQIDFRFRVNLRRTTTYTCKFSWPGNEKTFDIFRADRDDSSKSTSGICRESFENYTSVDVDLPFAPKHVIIINTLNPHERLVVHCRNKGKDLGVHALEPQEQIDFRFRLSSLGNHSSNDGILLFSPKHVVIYNTLTSRATLVVHCVNKEKDLGIQKLPIGASFDFRFRVNLRKTTTYNCTFEWPGSIEKFDIFRADRDDNETSPIGICRECIWYIYEPAPCREKRDGGHSICFTWDR</sequence>
<dbReference type="InterPro" id="IPR010264">
    <property type="entry name" value="Self-incomp_S1"/>
</dbReference>
<dbReference type="EMBL" id="AC006535">
    <property type="protein sequence ID" value="AAF87033.1"/>
    <property type="molecule type" value="Genomic_DNA"/>
</dbReference>
<accession>Q9LQX3</accession>
<proteinExistence type="inferred from homology"/>
<reference evidence="7" key="2">
    <citation type="submission" date="2000-02" db="EMBL/GenBank/DDBJ databases">
        <title>Genomic sequence for Arabidopsis thaliana BAC T24P13 from chromosome I.</title>
        <authorList>
            <person name="Johnson-Hopson C."/>
            <person name="Dunn P."/>
            <person name="Brooks S."/>
            <person name="Buehler E."/>
            <person name="Chao Q."/>
            <person name="Khan S."/>
            <person name="Kim C."/>
            <person name="Shinn P."/>
            <person name="Altafi H."/>
            <person name="Bei Q."/>
            <person name="Chin C."/>
            <person name="Chiou J."/>
            <person name="Choi E."/>
            <person name="Conn L."/>
            <person name="Conway A."/>
            <person name="Gonzales A."/>
            <person name="Hansen N."/>
            <person name="Howing B."/>
            <person name="Koo T."/>
            <person name="Lam B."/>
            <person name="Lee J."/>
            <person name="Lenz C."/>
            <person name="Li J."/>
            <person name="Liu A."/>
            <person name="Liu K."/>
            <person name="Liu S."/>
            <person name="Mukharsky N."/>
            <person name="Nguyen M."/>
            <person name="Palm C."/>
            <person name="Pham P."/>
            <person name="Sakano H."/>
            <person name="Schwartz J."/>
            <person name="Southwick A."/>
            <person name="Thaveri A."/>
            <person name="Toriumi M."/>
            <person name="Vaysberg M."/>
            <person name="Yu G."/>
            <person name="Federspiel N.A."/>
            <person name="Theologis A."/>
            <person name="Ecker J.R."/>
        </authorList>
    </citation>
    <scope>NUCLEOTIDE SEQUENCE</scope>
</reference>
<name>Q9LQX3_ARATH</name>
<reference key="1">
    <citation type="journal article" date="2000" name="Nature">
        <title>Sequence and analysis of chromosome 1 of the plant Arabidopsis thaliana.</title>
        <authorList>
            <person name="Theologis A."/>
            <person name="Ecker J.R."/>
            <person name="Palm C.J."/>
            <person name="Federspiel N.A."/>
            <person name="Kaul S."/>
            <person name="White O."/>
            <person name="Alonso J."/>
            <person name="Altafi H."/>
            <person name="Araujo R."/>
            <person name="Bowman C.L."/>
            <person name="Brooks S.Y."/>
            <person name="Buehler E."/>
            <person name="Chan A."/>
            <person name="Chao Q."/>
            <person name="Chen H."/>
            <person name="Cheuk R.F."/>
            <person name="Chin C.W."/>
            <person name="Chung M.K."/>
            <person name="Conn L."/>
            <person name="Conway A.B."/>
            <person name="Conway A.R."/>
            <person name="Creasy T.H."/>
            <person name="Dewar K."/>
            <person name="Dunn P."/>
            <person name="Etgu P."/>
            <person name="Feldblyum T.V."/>
            <person name="Feng J."/>
            <person name="Fong B."/>
            <person name="Fujii C.Y."/>
            <person name="Gill J.E."/>
            <person name="Goldsmith A.D."/>
            <person name="Haas B."/>
            <person name="Hansen N.F."/>
            <person name="Hughes B."/>
            <person name="Huizar L."/>
            <person name="Hunter J.L."/>
            <person name="Jenkins J."/>
            <person name="Johnson-Hopson C."/>
            <person name="Khan S."/>
            <person name="Khaykin E."/>
            <person name="Kim C.J."/>
            <person name="Koo H.L."/>
            <person name="Kremenetskaia I."/>
            <person name="Kurtz D.B."/>
            <person name="Kwan A."/>
            <person name="Lam B."/>
            <person name="Langin-Hooper S."/>
            <person name="Lee A."/>
            <person name="Lee J.M."/>
            <person name="Lenz C.A."/>
            <person name="Li J.H."/>
            <person name="Li Y."/>
            <person name="Lin X."/>
            <person name="Liu S.X."/>
            <person name="Liu Z.A."/>
            <person name="Luros J.S."/>
            <person name="Maiti R."/>
            <person name="Marziali A."/>
            <person name="Militscher J."/>
            <person name="Miranda M."/>
            <person name="Nguyen M."/>
            <person name="Nierman W.C."/>
            <person name="Osborne B.I."/>
            <person name="Pai G."/>
            <person name="Peterson J."/>
            <person name="Pham P.K."/>
            <person name="Rizzo M."/>
            <person name="Rooney T."/>
            <person name="Rowley D."/>
            <person name="Sakano H."/>
            <person name="Salzberg S.L."/>
            <person name="Schwartz J.R."/>
            <person name="Shinn P."/>
            <person name="Southwick A.M."/>
            <person name="Sun H."/>
            <person name="Tallon L.J."/>
            <person name="Tambunga G."/>
            <person name="Toriumi M.J."/>
            <person name="Town C.D."/>
            <person name="Utterback T."/>
            <person name="Van Aken S."/>
            <person name="Vaysberg M."/>
            <person name="Vysotskaia V.S."/>
            <person name="Walker M."/>
            <person name="Wu D."/>
            <person name="Yu G."/>
            <person name="Fraser C.M."/>
            <person name="Venter J.C."/>
            <person name="Davis R.W."/>
        </authorList>
    </citation>
    <scope>NUCLEOTIDE SEQUENCE [LARGE SCALE GENOMIC DNA]</scope>
    <source>
        <strain>cv. Columbia</strain>
    </source>
</reference>
<dbReference type="PIR" id="E86394">
    <property type="entry name" value="E86394"/>
</dbReference>
<comment type="subcellular location">
    <subcellularLocation>
        <location evidence="1">Secreted</location>
    </subcellularLocation>
</comment>
<dbReference type="GO" id="GO:0005576">
    <property type="term" value="C:extracellular region"/>
    <property type="evidence" value="ECO:0007669"/>
    <property type="project" value="UniProtKB-SubCell"/>
</dbReference>
<evidence type="ECO:0000256" key="4">
    <source>
        <dbReference type="ARBA" id="ARBA00022525"/>
    </source>
</evidence>
<keyword evidence="3" id="KW-0713">Self-incompatibility</keyword>
<protein>
    <submittedName>
        <fullName evidence="7">T24P13.18</fullName>
    </submittedName>
</protein>
<dbReference type="PANTHER" id="PTHR31232">
    <property type="match status" value="1"/>
</dbReference>
<feature type="signal peptide" evidence="6">
    <location>
        <begin position="1"/>
        <end position="24"/>
    </location>
</feature>
<feature type="chain" id="PRO_5004333498" evidence="6">
    <location>
        <begin position="25"/>
        <end position="506"/>
    </location>
</feature>
<evidence type="ECO:0000256" key="1">
    <source>
        <dbReference type="ARBA" id="ARBA00004613"/>
    </source>
</evidence>
<dbReference type="ExpressionAtlas" id="Q9LQX3">
    <property type="expression patterns" value="baseline and differential"/>
</dbReference>
<keyword evidence="4" id="KW-0964">Secreted</keyword>
<dbReference type="AlphaFoldDB" id="Q9LQX3"/>
<organism evidence="7">
    <name type="scientific">Arabidopsis thaliana</name>
    <name type="common">Mouse-ear cress</name>
    <dbReference type="NCBI Taxonomy" id="3702"/>
    <lineage>
        <taxon>Eukaryota</taxon>
        <taxon>Viridiplantae</taxon>
        <taxon>Streptophyta</taxon>
        <taxon>Embryophyta</taxon>
        <taxon>Tracheophyta</taxon>
        <taxon>Spermatophyta</taxon>
        <taxon>Magnoliopsida</taxon>
        <taxon>eudicotyledons</taxon>
        <taxon>Gunneridae</taxon>
        <taxon>Pentapetalae</taxon>
        <taxon>rosids</taxon>
        <taxon>malvids</taxon>
        <taxon>Brassicales</taxon>
        <taxon>Brassicaceae</taxon>
        <taxon>Camelineae</taxon>
        <taxon>Arabidopsis</taxon>
    </lineage>
</organism>
<dbReference type="TAIR" id="AT1G26799"/>
<keyword evidence="5 6" id="KW-0732">Signal</keyword>
<dbReference type="Pfam" id="PF05938">
    <property type="entry name" value="Self-incomp_S1"/>
    <property type="match status" value="5"/>
</dbReference>
<dbReference type="GO" id="GO:0060320">
    <property type="term" value="P:rejection of self pollen"/>
    <property type="evidence" value="ECO:0007669"/>
    <property type="project" value="UniProtKB-KW"/>
</dbReference>
<evidence type="ECO:0000256" key="6">
    <source>
        <dbReference type="SAM" id="SignalP"/>
    </source>
</evidence>
<dbReference type="PANTHER" id="PTHR31232:SF158">
    <property type="entry name" value="S-PROTEIN HOMOLOG"/>
    <property type="match status" value="1"/>
</dbReference>
<evidence type="ECO:0000256" key="3">
    <source>
        <dbReference type="ARBA" id="ARBA00022471"/>
    </source>
</evidence>